<gene>
    <name evidence="1" type="ORF">CPLU01_07097</name>
</gene>
<dbReference type="EMBL" id="WIGO01000088">
    <property type="protein sequence ID" value="KAF6830908.1"/>
    <property type="molecule type" value="Genomic_DNA"/>
</dbReference>
<dbReference type="AlphaFoldDB" id="A0A8H6KGN6"/>
<sequence length="341" mass="38268">MNSIYGNAFLALIAANSSDCKDGFFQRSVLDEAPETDNTRDSFPYEEEPINSRAWALQEWELCPRRLVFASYRLIYTCDEHLRPGFKRDPFTGRCRTQLAPEANLHTWGTLVEKYSVRKLENPDDKLTALAGLAKRFASLTEGNYGRYLAGLWEEDLLRQLLWRQWNTVDFRAPVASKRPETWRAPSWSWASIDGPISCMPLAPEKCSPSILVSAEATPTSDVSPYGRIASGAITIRGPCVVSCASKGLRADLITDSTGWTKLRRGKKEFATVAFDTKEDGEVCDSPGKLHFLGILNATSKTWGLILITADDAKFRRVGVFFTDDNSEWLQEESVSIYTII</sequence>
<dbReference type="PANTHER" id="PTHR33112">
    <property type="entry name" value="DOMAIN PROTEIN, PUTATIVE-RELATED"/>
    <property type="match status" value="1"/>
</dbReference>
<evidence type="ECO:0008006" key="3">
    <source>
        <dbReference type="Google" id="ProtNLM"/>
    </source>
</evidence>
<accession>A0A8H6KGN6</accession>
<dbReference type="Proteomes" id="UP000654918">
    <property type="component" value="Unassembled WGS sequence"/>
</dbReference>
<organism evidence="1 2">
    <name type="scientific">Colletotrichum plurivorum</name>
    <dbReference type="NCBI Taxonomy" id="2175906"/>
    <lineage>
        <taxon>Eukaryota</taxon>
        <taxon>Fungi</taxon>
        <taxon>Dikarya</taxon>
        <taxon>Ascomycota</taxon>
        <taxon>Pezizomycotina</taxon>
        <taxon>Sordariomycetes</taxon>
        <taxon>Hypocreomycetidae</taxon>
        <taxon>Glomerellales</taxon>
        <taxon>Glomerellaceae</taxon>
        <taxon>Colletotrichum</taxon>
        <taxon>Colletotrichum orchidearum species complex</taxon>
    </lineage>
</organism>
<reference evidence="1" key="1">
    <citation type="journal article" date="2020" name="Phytopathology">
        <title>Genome Sequence Resources of Colletotrichum truncatum, C. plurivorum, C. musicola, and C. sojae: Four Species Pathogenic to Soybean (Glycine max).</title>
        <authorList>
            <person name="Rogerio F."/>
            <person name="Boufleur T.R."/>
            <person name="Ciampi-Guillardi M."/>
            <person name="Sukno S.A."/>
            <person name="Thon M.R."/>
            <person name="Massola Junior N.S."/>
            <person name="Baroncelli R."/>
        </authorList>
    </citation>
    <scope>NUCLEOTIDE SEQUENCE</scope>
    <source>
        <strain evidence="1">LFN00145</strain>
    </source>
</reference>
<protein>
    <recommendedName>
        <fullName evidence="3">Heterokaryon incompatibility domain-containing protein</fullName>
    </recommendedName>
</protein>
<proteinExistence type="predicted"/>
<evidence type="ECO:0000313" key="1">
    <source>
        <dbReference type="EMBL" id="KAF6830908.1"/>
    </source>
</evidence>
<evidence type="ECO:0000313" key="2">
    <source>
        <dbReference type="Proteomes" id="UP000654918"/>
    </source>
</evidence>
<dbReference type="PANTHER" id="PTHR33112:SF16">
    <property type="entry name" value="HETEROKARYON INCOMPATIBILITY DOMAIN-CONTAINING PROTEIN"/>
    <property type="match status" value="1"/>
</dbReference>
<keyword evidence="2" id="KW-1185">Reference proteome</keyword>
<comment type="caution">
    <text evidence="1">The sequence shown here is derived from an EMBL/GenBank/DDBJ whole genome shotgun (WGS) entry which is preliminary data.</text>
</comment>
<name>A0A8H6KGN6_9PEZI</name>